<dbReference type="PANTHER" id="PTHR43644">
    <property type="entry name" value="NA(+)-TRANSLOCATING NADH-QUINONE REDUCTASE SUBUNIT"/>
    <property type="match status" value="1"/>
</dbReference>
<dbReference type="InterPro" id="IPR001041">
    <property type="entry name" value="2Fe-2S_ferredoxin-type"/>
</dbReference>
<evidence type="ECO:0000259" key="6">
    <source>
        <dbReference type="PROSITE" id="PS51384"/>
    </source>
</evidence>
<dbReference type="Gene3D" id="3.10.20.30">
    <property type="match status" value="1"/>
</dbReference>
<dbReference type="CDD" id="cd00207">
    <property type="entry name" value="fer2"/>
    <property type="match status" value="1"/>
</dbReference>
<dbReference type="PRINTS" id="PR00410">
    <property type="entry name" value="PHEHYDRXLASE"/>
</dbReference>
<evidence type="ECO:0000313" key="7">
    <source>
        <dbReference type="EMBL" id="VAW53659.1"/>
    </source>
</evidence>
<dbReference type="SUPFAM" id="SSF54292">
    <property type="entry name" value="2Fe-2S ferredoxin-like"/>
    <property type="match status" value="1"/>
</dbReference>
<gene>
    <name evidence="7" type="ORF">MNBD_GAMMA05-1181</name>
</gene>
<dbReference type="EMBL" id="UOFE01000035">
    <property type="protein sequence ID" value="VAW53659.1"/>
    <property type="molecule type" value="Genomic_DNA"/>
</dbReference>
<dbReference type="GO" id="GO:0016491">
    <property type="term" value="F:oxidoreductase activity"/>
    <property type="evidence" value="ECO:0007669"/>
    <property type="project" value="InterPro"/>
</dbReference>
<feature type="domain" description="2Fe-2S ferredoxin-type" evidence="5">
    <location>
        <begin position="1"/>
        <end position="93"/>
    </location>
</feature>
<dbReference type="Gene3D" id="2.40.30.10">
    <property type="entry name" value="Translation factors"/>
    <property type="match status" value="1"/>
</dbReference>
<evidence type="ECO:0000259" key="5">
    <source>
        <dbReference type="PROSITE" id="PS51085"/>
    </source>
</evidence>
<dbReference type="AlphaFoldDB" id="A0A3B0WWU1"/>
<dbReference type="SUPFAM" id="SSF63380">
    <property type="entry name" value="Riboflavin synthase domain-like"/>
    <property type="match status" value="1"/>
</dbReference>
<dbReference type="Pfam" id="PF00970">
    <property type="entry name" value="FAD_binding_6"/>
    <property type="match status" value="1"/>
</dbReference>
<keyword evidence="4" id="KW-0408">Iron</keyword>
<dbReference type="InterPro" id="IPR001433">
    <property type="entry name" value="OxRdtase_FAD/NAD-bd"/>
</dbReference>
<evidence type="ECO:0000256" key="4">
    <source>
        <dbReference type="ARBA" id="ARBA00023004"/>
    </source>
</evidence>
<evidence type="ECO:0000256" key="2">
    <source>
        <dbReference type="ARBA" id="ARBA00022630"/>
    </source>
</evidence>
<dbReference type="PROSITE" id="PS51384">
    <property type="entry name" value="FAD_FR"/>
    <property type="match status" value="1"/>
</dbReference>
<evidence type="ECO:0000256" key="3">
    <source>
        <dbReference type="ARBA" id="ARBA00022827"/>
    </source>
</evidence>
<dbReference type="InterPro" id="IPR039261">
    <property type="entry name" value="FNR_nucleotide-bd"/>
</dbReference>
<dbReference type="GO" id="GO:0051536">
    <property type="term" value="F:iron-sulfur cluster binding"/>
    <property type="evidence" value="ECO:0007669"/>
    <property type="project" value="InterPro"/>
</dbReference>
<dbReference type="InterPro" id="IPR036010">
    <property type="entry name" value="2Fe-2S_ferredoxin-like_sf"/>
</dbReference>
<dbReference type="InterPro" id="IPR017938">
    <property type="entry name" value="Riboflavin_synthase-like_b-brl"/>
</dbReference>
<dbReference type="Pfam" id="PF00111">
    <property type="entry name" value="Fer2"/>
    <property type="match status" value="1"/>
</dbReference>
<dbReference type="CDD" id="cd06189">
    <property type="entry name" value="flavin_oxioreductase"/>
    <property type="match status" value="1"/>
</dbReference>
<dbReference type="InterPro" id="IPR008333">
    <property type="entry name" value="Cbr1-like_FAD-bd_dom"/>
</dbReference>
<keyword evidence="3" id="KW-0274">FAD</keyword>
<name>A0A3B0WWU1_9ZZZZ</name>
<organism evidence="7">
    <name type="scientific">hydrothermal vent metagenome</name>
    <dbReference type="NCBI Taxonomy" id="652676"/>
    <lineage>
        <taxon>unclassified sequences</taxon>
        <taxon>metagenomes</taxon>
        <taxon>ecological metagenomes</taxon>
    </lineage>
</organism>
<evidence type="ECO:0000256" key="1">
    <source>
        <dbReference type="ARBA" id="ARBA00022448"/>
    </source>
</evidence>
<protein>
    <submittedName>
        <fullName evidence="7">2-polyprenylphenol hydroxylase and related flavodoxin oxidoreductases / CDP-6-deoxy-delta-3,4-glucoseen reductase-like</fullName>
    </submittedName>
</protein>
<dbReference type="InterPro" id="IPR017927">
    <property type="entry name" value="FAD-bd_FR_type"/>
</dbReference>
<dbReference type="SUPFAM" id="SSF52343">
    <property type="entry name" value="Ferredoxin reductase-like, C-terminal NADP-linked domain"/>
    <property type="match status" value="1"/>
</dbReference>
<proteinExistence type="predicted"/>
<keyword evidence="2" id="KW-0285">Flavoprotein</keyword>
<accession>A0A3B0WWU1</accession>
<sequence length="350" mass="39612">MSFKIRAPASGHEFIAEENETILEAALRQRIGLPYGCRNGACGKCSGKVLSGNTKYDTTVLRATAKQEQKDGKTIFCQAYATSNLEIEVREITNNSDIEIKILPCRVEKMELLTHDVMKLRLKLPETERLQYMAGQYIEFLLKDGKRRAFSIANAPHDDEYIELHIRHVPDGHFGDYVFDGLKEKTLMRIEGPLGSYFLREDSQRPIILMGGGTGFAPLKAMLEHAFHTKVNRPIHLFCGARSMRDLYMDDKVRQWITSNPNLKYSPVLSNPEADDNWQGETGFVHESVVKHHPDLSGYDVYLSGPPPMVKAGMDLFYEKGLPETQIFSDSFEYSDDALKAMGIQKPNTE</sequence>
<dbReference type="Gene3D" id="3.40.50.80">
    <property type="entry name" value="Nucleotide-binding domain of ferredoxin-NADP reductase (FNR) module"/>
    <property type="match status" value="1"/>
</dbReference>
<dbReference type="PROSITE" id="PS51085">
    <property type="entry name" value="2FE2S_FER_2"/>
    <property type="match status" value="1"/>
</dbReference>
<feature type="domain" description="FAD-binding FR-type" evidence="6">
    <location>
        <begin position="100"/>
        <end position="200"/>
    </location>
</feature>
<dbReference type="InterPro" id="IPR012675">
    <property type="entry name" value="Beta-grasp_dom_sf"/>
</dbReference>
<reference evidence="7" key="1">
    <citation type="submission" date="2018-06" db="EMBL/GenBank/DDBJ databases">
        <authorList>
            <person name="Zhirakovskaya E."/>
        </authorList>
    </citation>
    <scope>NUCLEOTIDE SEQUENCE</scope>
</reference>
<dbReference type="PANTHER" id="PTHR43644:SF1">
    <property type="entry name" value="NAD(P)H-FLAVIN REDUCTASE"/>
    <property type="match status" value="1"/>
</dbReference>
<keyword evidence="1" id="KW-0813">Transport</keyword>
<dbReference type="Pfam" id="PF00175">
    <property type="entry name" value="NAD_binding_1"/>
    <property type="match status" value="1"/>
</dbReference>